<evidence type="ECO:0000313" key="1">
    <source>
        <dbReference type="EMBL" id="AIB15555.1"/>
    </source>
</evidence>
<protein>
    <submittedName>
        <fullName evidence="1">Uncharacterized protein</fullName>
    </submittedName>
</protein>
<proteinExistence type="predicted"/>
<dbReference type="AlphaFoldDB" id="A0A060DS81"/>
<dbReference type="EMBL" id="CP007796">
    <property type="protein sequence ID" value="AIB15555.1"/>
    <property type="molecule type" value="Genomic_DNA"/>
</dbReference>
<dbReference type="Proteomes" id="UP000027186">
    <property type="component" value="Plasmid AbAZ39_p3"/>
</dbReference>
<geneLocation type="plasmid" evidence="1 2">
    <name>AbAZ39_p3</name>
</geneLocation>
<gene>
    <name evidence="1" type="ORF">ABAZ39_27180</name>
</gene>
<reference evidence="1 2" key="1">
    <citation type="journal article" date="2014" name="Genome Announc.">
        <title>Complete Genome Sequence of the Model Rhizosphere Strain Azospirillum brasilense Az39, Successfully Applied in Agriculture.</title>
        <authorList>
            <person name="Rivera D."/>
            <person name="Revale S."/>
            <person name="Molina R."/>
            <person name="Gualpa J."/>
            <person name="Puente M."/>
            <person name="Maroniche G."/>
            <person name="Paris G."/>
            <person name="Baker D."/>
            <person name="Clavijo B."/>
            <person name="McLay K."/>
            <person name="Spaepen S."/>
            <person name="Perticari A."/>
            <person name="Vazquez M."/>
            <person name="Wisniewski-Dye F."/>
            <person name="Watkins C."/>
            <person name="Martinez-Abarca F."/>
            <person name="Vanderleyden J."/>
            <person name="Cassan F."/>
        </authorList>
    </citation>
    <scope>NUCLEOTIDE SEQUENCE [LARGE SCALE GENOMIC DNA]</scope>
    <source>
        <strain evidence="1 2">Az39</strain>
        <plasmid evidence="1">AbAZ39_p3</plasmid>
    </source>
</reference>
<dbReference type="KEGG" id="abq:ABAZ39_27180"/>
<evidence type="ECO:0000313" key="2">
    <source>
        <dbReference type="Proteomes" id="UP000027186"/>
    </source>
</evidence>
<accession>A0A060DS81</accession>
<organism evidence="1 2">
    <name type="scientific">Azospirillum argentinense</name>
    <dbReference type="NCBI Taxonomy" id="2970906"/>
    <lineage>
        <taxon>Bacteria</taxon>
        <taxon>Pseudomonadati</taxon>
        <taxon>Pseudomonadota</taxon>
        <taxon>Alphaproteobacteria</taxon>
        <taxon>Rhodospirillales</taxon>
        <taxon>Azospirillaceae</taxon>
        <taxon>Azospirillum</taxon>
    </lineage>
</organism>
<dbReference type="Pfam" id="PF19831">
    <property type="entry name" value="DUF6312"/>
    <property type="match status" value="1"/>
</dbReference>
<dbReference type="RefSeq" id="WP_040137362.1">
    <property type="nucleotide sequence ID" value="NZ_CP007796.1"/>
</dbReference>
<keyword evidence="1" id="KW-0614">Plasmid</keyword>
<dbReference type="InterPro" id="IPR046279">
    <property type="entry name" value="DUF6312"/>
</dbReference>
<sequence length="119" mass="13674">MPKIKLDEAVKRISVLSIASDGKLSTRDICSLDDDDKDDEDDDGKSFVEKSERLVRRLVEAQHTMLEAYLNVHNRSNRDQNNGWLLDVGSNVVHAFGKGRKRFSESRTDGSYRQRRSYD</sequence>
<name>A0A060DS81_9PROT</name>